<dbReference type="PANTHER" id="PTHR47679">
    <property type="entry name" value="PROTEIN TORNADO 1"/>
    <property type="match status" value="1"/>
</dbReference>
<protein>
    <submittedName>
        <fullName evidence="1">Uncharacterized protein</fullName>
    </submittedName>
</protein>
<dbReference type="AlphaFoldDB" id="A0A176VYM9"/>
<reference evidence="1" key="1">
    <citation type="submission" date="2016-03" db="EMBL/GenBank/DDBJ databases">
        <title>Mechanisms controlling the formation of the plant cell surface in tip-growing cells are functionally conserved among land plants.</title>
        <authorList>
            <person name="Honkanen S."/>
            <person name="Jones V.A."/>
            <person name="Morieri G."/>
            <person name="Champion C."/>
            <person name="Hetherington A.J."/>
            <person name="Kelly S."/>
            <person name="Saint-Marcoux D."/>
            <person name="Proust H."/>
            <person name="Prescott H."/>
            <person name="Dolan L."/>
        </authorList>
    </citation>
    <scope>NUCLEOTIDE SEQUENCE [LARGE SCALE GENOMIC DNA]</scope>
    <source>
        <tissue evidence="1">Whole gametophyte</tissue>
    </source>
</reference>
<gene>
    <name evidence="1" type="ORF">AXG93_4620s1870</name>
</gene>
<organism evidence="1 2">
    <name type="scientific">Marchantia polymorpha subsp. ruderalis</name>
    <dbReference type="NCBI Taxonomy" id="1480154"/>
    <lineage>
        <taxon>Eukaryota</taxon>
        <taxon>Viridiplantae</taxon>
        <taxon>Streptophyta</taxon>
        <taxon>Embryophyta</taxon>
        <taxon>Marchantiophyta</taxon>
        <taxon>Marchantiopsida</taxon>
        <taxon>Marchantiidae</taxon>
        <taxon>Marchantiales</taxon>
        <taxon>Marchantiaceae</taxon>
        <taxon>Marchantia</taxon>
    </lineage>
</organism>
<keyword evidence="2" id="KW-1185">Reference proteome</keyword>
<evidence type="ECO:0000313" key="1">
    <source>
        <dbReference type="EMBL" id="OAE25372.1"/>
    </source>
</evidence>
<dbReference type="Proteomes" id="UP000077202">
    <property type="component" value="Unassembled WGS sequence"/>
</dbReference>
<evidence type="ECO:0000313" key="2">
    <source>
        <dbReference type="Proteomes" id="UP000077202"/>
    </source>
</evidence>
<name>A0A176VYM9_MARPO</name>
<dbReference type="PANTHER" id="PTHR47679:SF1">
    <property type="entry name" value="PROTEIN TORNADO 1"/>
    <property type="match status" value="1"/>
</dbReference>
<dbReference type="EMBL" id="LVLJ01002341">
    <property type="protein sequence ID" value="OAE25372.1"/>
    <property type="molecule type" value="Genomic_DNA"/>
</dbReference>
<accession>A0A176VYM9</accession>
<proteinExistence type="predicted"/>
<comment type="caution">
    <text evidence="1">The sequence shown here is derived from an EMBL/GenBank/DDBJ whole genome shotgun (WGS) entry which is preliminary data.</text>
</comment>
<sequence length="419" mass="48016">MLIPIHLRGAILIEELKSKFSNSINHKLEDIALDRSQLVKEEELLNYEHTWSPIRGLHLKTPFERARNLLWESDVEAVVNEIRLKRNQQVESLQQSLISLNNDLAQTHHDSESTVSNSSIPHIKDCNPASASCSSQASTRVDMQLLLSEIRRVLEEVRSVKSIVQGLDVKIGQIISLQQQLQSTLSAFMSEVDRIIGYSELHQQSKMPKRPYITDDVGYFYKMSARLHMGKALRLRLMCESITGFHPVKGQEGLKLRVDLENSGWIARTIDIAYKSVYYVVKFGAFSLGKTIPQWDDLQTDIVRLKNISDIDGWAIRNGGRSMQLNEAWLRIEQTLAPLLKDKYSEIFKLYQVKYVRQQNGGHAWIRARRTVCCWDFETHITVTWYIFILSCSPYVYLTISAEILVCYPSGNSSSLAQN</sequence>